<organism evidence="2 3">
    <name type="scientific">Parascaris equorum</name>
    <name type="common">Equine roundworm</name>
    <dbReference type="NCBI Taxonomy" id="6256"/>
    <lineage>
        <taxon>Eukaryota</taxon>
        <taxon>Metazoa</taxon>
        <taxon>Ecdysozoa</taxon>
        <taxon>Nematoda</taxon>
        <taxon>Chromadorea</taxon>
        <taxon>Rhabditida</taxon>
        <taxon>Spirurina</taxon>
        <taxon>Ascaridomorpha</taxon>
        <taxon>Ascaridoidea</taxon>
        <taxon>Ascarididae</taxon>
        <taxon>Parascaris</taxon>
    </lineage>
</organism>
<keyword evidence="1" id="KW-1133">Transmembrane helix</keyword>
<name>A0A914S080_PAREQ</name>
<dbReference type="WBParaSite" id="PEQ_0000771501-mRNA-1">
    <property type="protein sequence ID" value="PEQ_0000771501-mRNA-1"/>
    <property type="gene ID" value="PEQ_0000771501"/>
</dbReference>
<evidence type="ECO:0000256" key="1">
    <source>
        <dbReference type="SAM" id="Phobius"/>
    </source>
</evidence>
<accession>A0A914S080</accession>
<dbReference type="AlphaFoldDB" id="A0A914S080"/>
<proteinExistence type="predicted"/>
<reference evidence="3" key="1">
    <citation type="submission" date="2022-11" db="UniProtKB">
        <authorList>
            <consortium name="WormBaseParasite"/>
        </authorList>
    </citation>
    <scope>IDENTIFICATION</scope>
</reference>
<evidence type="ECO:0000313" key="3">
    <source>
        <dbReference type="WBParaSite" id="PEQ_0000771501-mRNA-1"/>
    </source>
</evidence>
<protein>
    <submittedName>
        <fullName evidence="3">Uncharacterized protein</fullName>
    </submittedName>
</protein>
<sequence>MYLSSSSYTGLHISLCLSVPLAHNVANNCVDCIINQQCHSSKSKLSTLRLLCLLPHHSFLSTHFITKRHITIIWLCLLIYTCKMFHLRH</sequence>
<dbReference type="Proteomes" id="UP000887564">
    <property type="component" value="Unplaced"/>
</dbReference>
<feature type="transmembrane region" description="Helical" evidence="1">
    <location>
        <begin position="69"/>
        <end position="87"/>
    </location>
</feature>
<keyword evidence="2" id="KW-1185">Reference proteome</keyword>
<evidence type="ECO:0000313" key="2">
    <source>
        <dbReference type="Proteomes" id="UP000887564"/>
    </source>
</evidence>
<keyword evidence="1" id="KW-0812">Transmembrane</keyword>
<keyword evidence="1" id="KW-0472">Membrane</keyword>